<organism evidence="1 2">
    <name type="scientific">Pseudonocardia hydrocarbonoxydans</name>
    <dbReference type="NCBI Taxonomy" id="76726"/>
    <lineage>
        <taxon>Bacteria</taxon>
        <taxon>Bacillati</taxon>
        <taxon>Actinomycetota</taxon>
        <taxon>Actinomycetes</taxon>
        <taxon>Pseudonocardiales</taxon>
        <taxon>Pseudonocardiaceae</taxon>
        <taxon>Pseudonocardia</taxon>
    </lineage>
</organism>
<protein>
    <submittedName>
        <fullName evidence="1">Uncharacterized protein</fullName>
    </submittedName>
</protein>
<accession>A0A4Y3WTV7</accession>
<keyword evidence="2" id="KW-1185">Reference proteome</keyword>
<name>A0A4Y3WTV7_9PSEU</name>
<dbReference type="AlphaFoldDB" id="A0A4Y3WTV7"/>
<comment type="caution">
    <text evidence="1">The sequence shown here is derived from an EMBL/GenBank/DDBJ whole genome shotgun (WGS) entry which is preliminary data.</text>
</comment>
<gene>
    <name evidence="1" type="ORF">PHY01_44870</name>
</gene>
<dbReference type="EMBL" id="BJNG01000040">
    <property type="protein sequence ID" value="GEC22204.1"/>
    <property type="molecule type" value="Genomic_DNA"/>
</dbReference>
<evidence type="ECO:0000313" key="2">
    <source>
        <dbReference type="Proteomes" id="UP000320338"/>
    </source>
</evidence>
<dbReference type="Proteomes" id="UP000320338">
    <property type="component" value="Unassembled WGS sequence"/>
</dbReference>
<proteinExistence type="predicted"/>
<sequence length="54" mass="5818">MGRMLTDLEVAVCGLLSGWDRGLAARYRDHVTTGTPLNTADAEAVALVEPLARY</sequence>
<evidence type="ECO:0000313" key="1">
    <source>
        <dbReference type="EMBL" id="GEC22204.1"/>
    </source>
</evidence>
<reference evidence="1 2" key="1">
    <citation type="submission" date="2019-06" db="EMBL/GenBank/DDBJ databases">
        <title>Whole genome shotgun sequence of Pseudonocardia hydrocarbonoxydans NBRC 14498.</title>
        <authorList>
            <person name="Hosoyama A."/>
            <person name="Uohara A."/>
            <person name="Ohji S."/>
            <person name="Ichikawa N."/>
        </authorList>
    </citation>
    <scope>NUCLEOTIDE SEQUENCE [LARGE SCALE GENOMIC DNA]</scope>
    <source>
        <strain evidence="1 2">NBRC 14498</strain>
    </source>
</reference>